<dbReference type="EMBL" id="CAUYUJ010004812">
    <property type="protein sequence ID" value="CAK0811061.1"/>
    <property type="molecule type" value="Genomic_DNA"/>
</dbReference>
<organism evidence="2 3">
    <name type="scientific">Prorocentrum cordatum</name>
    <dbReference type="NCBI Taxonomy" id="2364126"/>
    <lineage>
        <taxon>Eukaryota</taxon>
        <taxon>Sar</taxon>
        <taxon>Alveolata</taxon>
        <taxon>Dinophyceae</taxon>
        <taxon>Prorocentrales</taxon>
        <taxon>Prorocentraceae</taxon>
        <taxon>Prorocentrum</taxon>
    </lineage>
</organism>
<keyword evidence="3" id="KW-1185">Reference proteome</keyword>
<feature type="region of interest" description="Disordered" evidence="1">
    <location>
        <begin position="1"/>
        <end position="110"/>
    </location>
</feature>
<feature type="compositionally biased region" description="Basic residues" evidence="1">
    <location>
        <begin position="84"/>
        <end position="93"/>
    </location>
</feature>
<accession>A0ABN9QXH7</accession>
<protein>
    <submittedName>
        <fullName evidence="2">Uncharacterized protein</fullName>
    </submittedName>
</protein>
<comment type="caution">
    <text evidence="2">The sequence shown here is derived from an EMBL/GenBank/DDBJ whole genome shotgun (WGS) entry which is preliminary data.</text>
</comment>
<feature type="non-terminal residue" evidence="2">
    <location>
        <position position="1"/>
    </location>
</feature>
<dbReference type="Proteomes" id="UP001189429">
    <property type="component" value="Unassembled WGS sequence"/>
</dbReference>
<evidence type="ECO:0000256" key="1">
    <source>
        <dbReference type="SAM" id="MobiDB-lite"/>
    </source>
</evidence>
<reference evidence="2" key="1">
    <citation type="submission" date="2023-10" db="EMBL/GenBank/DDBJ databases">
        <authorList>
            <person name="Chen Y."/>
            <person name="Shah S."/>
            <person name="Dougan E. K."/>
            <person name="Thang M."/>
            <person name="Chan C."/>
        </authorList>
    </citation>
    <scope>NUCLEOTIDE SEQUENCE [LARGE SCALE GENOMIC DNA]</scope>
</reference>
<feature type="non-terminal residue" evidence="2">
    <location>
        <position position="187"/>
    </location>
</feature>
<gene>
    <name evidence="2" type="ORF">PCOR1329_LOCUS15809</name>
</gene>
<proteinExistence type="predicted"/>
<feature type="compositionally biased region" description="Polar residues" evidence="1">
    <location>
        <begin position="155"/>
        <end position="164"/>
    </location>
</feature>
<feature type="compositionally biased region" description="Basic and acidic residues" evidence="1">
    <location>
        <begin position="167"/>
        <end position="178"/>
    </location>
</feature>
<name>A0ABN9QXH7_9DINO</name>
<feature type="compositionally biased region" description="Low complexity" evidence="1">
    <location>
        <begin position="34"/>
        <end position="53"/>
    </location>
</feature>
<feature type="region of interest" description="Disordered" evidence="1">
    <location>
        <begin position="142"/>
        <end position="187"/>
    </location>
</feature>
<feature type="compositionally biased region" description="Low complexity" evidence="1">
    <location>
        <begin position="14"/>
        <end position="24"/>
    </location>
</feature>
<sequence length="187" mass="20713">RGGTAPGAFARVLAPRPLARGPPRASRRAPRRPAPAGRHSSSAGSWLRGSPAPRSRRHRLSRRMPPMCRSRQGPLWPRSCPGVWRRRSPKRGGRSASRWRGATRRAGTRWTRSWSGGMVRRVPAACVCQAQRLRRVPECLPGMPVEGEHDDQAHSQEVSAPTDSAETDTRDGKGEMRPRLTQSLNLV</sequence>
<evidence type="ECO:0000313" key="2">
    <source>
        <dbReference type="EMBL" id="CAK0811061.1"/>
    </source>
</evidence>
<evidence type="ECO:0000313" key="3">
    <source>
        <dbReference type="Proteomes" id="UP001189429"/>
    </source>
</evidence>